<evidence type="ECO:0000256" key="1">
    <source>
        <dbReference type="SAM" id="SignalP"/>
    </source>
</evidence>
<accession>A0ABR1SH16</accession>
<name>A0ABR1SH16_9PEZI</name>
<gene>
    <name evidence="2" type="ORF">PG991_003028</name>
</gene>
<reference evidence="2 3" key="1">
    <citation type="submission" date="2023-01" db="EMBL/GenBank/DDBJ databases">
        <title>Analysis of 21 Apiospora genomes using comparative genomics revels a genus with tremendous synthesis potential of carbohydrate active enzymes and secondary metabolites.</title>
        <authorList>
            <person name="Sorensen T."/>
        </authorList>
    </citation>
    <scope>NUCLEOTIDE SEQUENCE [LARGE SCALE GENOMIC DNA]</scope>
    <source>
        <strain evidence="2 3">CBS 20057</strain>
    </source>
</reference>
<feature type="signal peptide" evidence="1">
    <location>
        <begin position="1"/>
        <end position="19"/>
    </location>
</feature>
<comment type="caution">
    <text evidence="2">The sequence shown here is derived from an EMBL/GenBank/DDBJ whole genome shotgun (WGS) entry which is preliminary data.</text>
</comment>
<keyword evidence="3" id="KW-1185">Reference proteome</keyword>
<sequence>MQFTFGSLLVAGLAGLASAAPLNNTLNDLVQRDGGKAYCAYKFHPTFPYVGVYVPNNLMSSAQGNGEWGGGFIDNLRGKKTAPLNWCNPRDWQAQLDDAGTGVIAKFNTLVGCHGDDVARALHAASGVWTICENDLGANAEEVIKAGAEAASMLADFIPEKK</sequence>
<keyword evidence="1" id="KW-0732">Signal</keyword>
<dbReference type="Proteomes" id="UP001396898">
    <property type="component" value="Unassembled WGS sequence"/>
</dbReference>
<evidence type="ECO:0000313" key="2">
    <source>
        <dbReference type="EMBL" id="KAK8033630.1"/>
    </source>
</evidence>
<proteinExistence type="predicted"/>
<evidence type="ECO:0000313" key="3">
    <source>
        <dbReference type="Proteomes" id="UP001396898"/>
    </source>
</evidence>
<protein>
    <submittedName>
        <fullName evidence="2">Uncharacterized protein</fullName>
    </submittedName>
</protein>
<organism evidence="2 3">
    <name type="scientific">Apiospora marii</name>
    <dbReference type="NCBI Taxonomy" id="335849"/>
    <lineage>
        <taxon>Eukaryota</taxon>
        <taxon>Fungi</taxon>
        <taxon>Dikarya</taxon>
        <taxon>Ascomycota</taxon>
        <taxon>Pezizomycotina</taxon>
        <taxon>Sordariomycetes</taxon>
        <taxon>Xylariomycetidae</taxon>
        <taxon>Amphisphaeriales</taxon>
        <taxon>Apiosporaceae</taxon>
        <taxon>Apiospora</taxon>
    </lineage>
</organism>
<feature type="chain" id="PRO_5047285642" evidence="1">
    <location>
        <begin position="20"/>
        <end position="162"/>
    </location>
</feature>
<dbReference type="EMBL" id="JAQQWI010000006">
    <property type="protein sequence ID" value="KAK8033630.1"/>
    <property type="molecule type" value="Genomic_DNA"/>
</dbReference>